<dbReference type="Proteomes" id="UP000284706">
    <property type="component" value="Unassembled WGS sequence"/>
</dbReference>
<proteinExistence type="predicted"/>
<name>A0A409Y417_9AGAR</name>
<comment type="caution">
    <text evidence="1">The sequence shown here is derived from an EMBL/GenBank/DDBJ whole genome shotgun (WGS) entry which is preliminary data.</text>
</comment>
<dbReference type="EMBL" id="NHYE01001207">
    <property type="protein sequence ID" value="PPQ97732.1"/>
    <property type="molecule type" value="Genomic_DNA"/>
</dbReference>
<dbReference type="AlphaFoldDB" id="A0A409Y417"/>
<organism evidence="1 2">
    <name type="scientific">Gymnopilus dilepis</name>
    <dbReference type="NCBI Taxonomy" id="231916"/>
    <lineage>
        <taxon>Eukaryota</taxon>
        <taxon>Fungi</taxon>
        <taxon>Dikarya</taxon>
        <taxon>Basidiomycota</taxon>
        <taxon>Agaricomycotina</taxon>
        <taxon>Agaricomycetes</taxon>
        <taxon>Agaricomycetidae</taxon>
        <taxon>Agaricales</taxon>
        <taxon>Agaricineae</taxon>
        <taxon>Hymenogastraceae</taxon>
        <taxon>Gymnopilus</taxon>
    </lineage>
</organism>
<sequence>MHGGLENQADMGDLEFSCWGNVPHLDIEGLPMVQLEWMLTSLPQLETLRARVLGTTPLEAVDPGTQDLDRS</sequence>
<evidence type="ECO:0000313" key="2">
    <source>
        <dbReference type="Proteomes" id="UP000284706"/>
    </source>
</evidence>
<accession>A0A409Y417</accession>
<keyword evidence="2" id="KW-1185">Reference proteome</keyword>
<protein>
    <submittedName>
        <fullName evidence="1">Uncharacterized protein</fullName>
    </submittedName>
</protein>
<reference evidence="1 2" key="1">
    <citation type="journal article" date="2018" name="Evol. Lett.">
        <title>Horizontal gene cluster transfer increased hallucinogenic mushroom diversity.</title>
        <authorList>
            <person name="Reynolds H.T."/>
            <person name="Vijayakumar V."/>
            <person name="Gluck-Thaler E."/>
            <person name="Korotkin H.B."/>
            <person name="Matheny P.B."/>
            <person name="Slot J.C."/>
        </authorList>
    </citation>
    <scope>NUCLEOTIDE SEQUENCE [LARGE SCALE GENOMIC DNA]</scope>
    <source>
        <strain evidence="1 2">SRW20</strain>
    </source>
</reference>
<dbReference type="InParanoid" id="A0A409Y417"/>
<gene>
    <name evidence="1" type="ORF">CVT26_001923</name>
</gene>
<evidence type="ECO:0000313" key="1">
    <source>
        <dbReference type="EMBL" id="PPQ97732.1"/>
    </source>
</evidence>